<gene>
    <name evidence="2" type="ORF">FD21_GL001523</name>
</gene>
<comment type="caution">
    <text evidence="2">The sequence shown here is derived from an EMBL/GenBank/DDBJ whole genome shotgun (WGS) entry which is preliminary data.</text>
</comment>
<dbReference type="Proteomes" id="UP000051576">
    <property type="component" value="Unassembled WGS sequence"/>
</dbReference>
<dbReference type="SUPFAM" id="SSF53756">
    <property type="entry name" value="UDP-Glycosyltransferase/glycogen phosphorylase"/>
    <property type="match status" value="1"/>
</dbReference>
<name>A0A0R2C6A3_9LACO</name>
<keyword evidence="2" id="KW-0328">Glycosyltransferase</keyword>
<evidence type="ECO:0000313" key="3">
    <source>
        <dbReference type="Proteomes" id="UP000051576"/>
    </source>
</evidence>
<dbReference type="PATRIC" id="fig|1133569.4.peg.1667"/>
<organism evidence="2 3">
    <name type="scientific">Liquorilactobacillus vini DSM 20605</name>
    <dbReference type="NCBI Taxonomy" id="1133569"/>
    <lineage>
        <taxon>Bacteria</taxon>
        <taxon>Bacillati</taxon>
        <taxon>Bacillota</taxon>
        <taxon>Bacilli</taxon>
        <taxon>Lactobacillales</taxon>
        <taxon>Lactobacillaceae</taxon>
        <taxon>Liquorilactobacillus</taxon>
    </lineage>
</organism>
<dbReference type="EMBL" id="AYYX01000047">
    <property type="protein sequence ID" value="KRM86466.1"/>
    <property type="molecule type" value="Genomic_DNA"/>
</dbReference>
<dbReference type="Pfam" id="PF00534">
    <property type="entry name" value="Glycos_transf_1"/>
    <property type="match status" value="1"/>
</dbReference>
<evidence type="ECO:0000259" key="1">
    <source>
        <dbReference type="Pfam" id="PF00534"/>
    </source>
</evidence>
<sequence length="340" mass="38883">MSGSGGTETVLTKVANLLSEKNEITIVLVNNPQNKIWLCKLHDNIKLKIPRLNNSFYLIWYVFKELVISSSQTRIIILGANIIRFASLVKRTFLKKYKIYSWIHFSLFEQKMFNPHNILKADYHLAISSTIAKQLQQLGVDNSKIFLVYNPIEKNRLITNIESNNFSLVYVGRILFDGQKNLKELFQGLSKTESNIGLDLFGDGSEESKNTCLNYIKRKNLTQRIHWHGWVKDPWKVMPRKKIALILTSKYEGLPMVMLEAISRGIPVITARFSGYEDVLIEGINGYSYPQGDIAALVTAIKKVKDKQLDPQKIAASIDKFYSKSYVKNFEIAINNNSRG</sequence>
<accession>A0A0R2C6A3</accession>
<protein>
    <submittedName>
        <fullName evidence="2">UDP-D-galactose (Glucosyl)lipopolysaccharide-1,6-D-galactosyltransferase</fullName>
    </submittedName>
</protein>
<dbReference type="PANTHER" id="PTHR12526">
    <property type="entry name" value="GLYCOSYLTRANSFERASE"/>
    <property type="match status" value="1"/>
</dbReference>
<proteinExistence type="predicted"/>
<dbReference type="PANTHER" id="PTHR12526:SF630">
    <property type="entry name" value="GLYCOSYLTRANSFERASE"/>
    <property type="match status" value="1"/>
</dbReference>
<keyword evidence="3" id="KW-1185">Reference proteome</keyword>
<feature type="domain" description="Glycosyl transferase family 1" evidence="1">
    <location>
        <begin position="153"/>
        <end position="314"/>
    </location>
</feature>
<dbReference type="InterPro" id="IPR001296">
    <property type="entry name" value="Glyco_trans_1"/>
</dbReference>
<dbReference type="STRING" id="1133569.FD21_GL001523"/>
<dbReference type="AlphaFoldDB" id="A0A0R2C6A3"/>
<dbReference type="CDD" id="cd03811">
    <property type="entry name" value="GT4_GT28_WabH-like"/>
    <property type="match status" value="1"/>
</dbReference>
<reference evidence="2 3" key="1">
    <citation type="journal article" date="2015" name="Genome Announc.">
        <title>Expanding the biotechnology potential of lactobacilli through comparative genomics of 213 strains and associated genera.</title>
        <authorList>
            <person name="Sun Z."/>
            <person name="Harris H.M."/>
            <person name="McCann A."/>
            <person name="Guo C."/>
            <person name="Argimon S."/>
            <person name="Zhang W."/>
            <person name="Yang X."/>
            <person name="Jeffery I.B."/>
            <person name="Cooney J.C."/>
            <person name="Kagawa T.F."/>
            <person name="Liu W."/>
            <person name="Song Y."/>
            <person name="Salvetti E."/>
            <person name="Wrobel A."/>
            <person name="Rasinkangas P."/>
            <person name="Parkhill J."/>
            <person name="Rea M.C."/>
            <person name="O'Sullivan O."/>
            <person name="Ritari J."/>
            <person name="Douillard F.P."/>
            <person name="Paul Ross R."/>
            <person name="Yang R."/>
            <person name="Briner A.E."/>
            <person name="Felis G.E."/>
            <person name="de Vos W.M."/>
            <person name="Barrangou R."/>
            <person name="Klaenhammer T.R."/>
            <person name="Caufield P.W."/>
            <person name="Cui Y."/>
            <person name="Zhang H."/>
            <person name="O'Toole P.W."/>
        </authorList>
    </citation>
    <scope>NUCLEOTIDE SEQUENCE [LARGE SCALE GENOMIC DNA]</scope>
    <source>
        <strain evidence="2 3">DSM 20605</strain>
    </source>
</reference>
<dbReference type="Gene3D" id="3.40.50.2000">
    <property type="entry name" value="Glycogen Phosphorylase B"/>
    <property type="match status" value="2"/>
</dbReference>
<dbReference type="eggNOG" id="COG0438">
    <property type="taxonomic scope" value="Bacteria"/>
</dbReference>
<keyword evidence="2" id="KW-0808">Transferase</keyword>
<dbReference type="GO" id="GO:0016757">
    <property type="term" value="F:glycosyltransferase activity"/>
    <property type="evidence" value="ECO:0007669"/>
    <property type="project" value="UniProtKB-KW"/>
</dbReference>
<evidence type="ECO:0000313" key="2">
    <source>
        <dbReference type="EMBL" id="KRM86466.1"/>
    </source>
</evidence>